<evidence type="ECO:0000313" key="2">
    <source>
        <dbReference type="Proteomes" id="UP001497680"/>
    </source>
</evidence>
<name>A0ACC0DBN6_9PEZI</name>
<dbReference type="EMBL" id="MU394293">
    <property type="protein sequence ID" value="KAI6089967.1"/>
    <property type="molecule type" value="Genomic_DNA"/>
</dbReference>
<dbReference type="Proteomes" id="UP001497680">
    <property type="component" value="Unassembled WGS sequence"/>
</dbReference>
<organism evidence="1 2">
    <name type="scientific">Hypoxylon rubiginosum</name>
    <dbReference type="NCBI Taxonomy" id="110542"/>
    <lineage>
        <taxon>Eukaryota</taxon>
        <taxon>Fungi</taxon>
        <taxon>Dikarya</taxon>
        <taxon>Ascomycota</taxon>
        <taxon>Pezizomycotina</taxon>
        <taxon>Sordariomycetes</taxon>
        <taxon>Xylariomycetidae</taxon>
        <taxon>Xylariales</taxon>
        <taxon>Hypoxylaceae</taxon>
        <taxon>Hypoxylon</taxon>
    </lineage>
</organism>
<accession>A0ACC0DBN6</accession>
<reference evidence="1 2" key="1">
    <citation type="journal article" date="2022" name="New Phytol.">
        <title>Ecological generalism drives hyperdiversity of secondary metabolite gene clusters in xylarialean endophytes.</title>
        <authorList>
            <person name="Franco M.E.E."/>
            <person name="Wisecaver J.H."/>
            <person name="Arnold A.E."/>
            <person name="Ju Y.M."/>
            <person name="Slot J.C."/>
            <person name="Ahrendt S."/>
            <person name="Moore L.P."/>
            <person name="Eastman K.E."/>
            <person name="Scott K."/>
            <person name="Konkel Z."/>
            <person name="Mondo S.J."/>
            <person name="Kuo A."/>
            <person name="Hayes R.D."/>
            <person name="Haridas S."/>
            <person name="Andreopoulos B."/>
            <person name="Riley R."/>
            <person name="LaButti K."/>
            <person name="Pangilinan J."/>
            <person name="Lipzen A."/>
            <person name="Amirebrahimi M."/>
            <person name="Yan J."/>
            <person name="Adam C."/>
            <person name="Keymanesh K."/>
            <person name="Ng V."/>
            <person name="Louie K."/>
            <person name="Northen T."/>
            <person name="Drula E."/>
            <person name="Henrissat B."/>
            <person name="Hsieh H.M."/>
            <person name="Youens-Clark K."/>
            <person name="Lutzoni F."/>
            <person name="Miadlikowska J."/>
            <person name="Eastwood D.C."/>
            <person name="Hamelin R.C."/>
            <person name="Grigoriev I.V."/>
            <person name="U'Ren J.M."/>
        </authorList>
    </citation>
    <scope>NUCLEOTIDE SEQUENCE [LARGE SCALE GENOMIC DNA]</scope>
    <source>
        <strain evidence="1 2">ER1909</strain>
    </source>
</reference>
<sequence length="294" mass="31639">MASAAPRIILRAAQRSAPRFSSFQLSRALSTTPARRASLLPNAPPMEPHKQRPEGGDMGVGELEGTEFRIEPMRRTGEDDATMRARLVYQSRKRGTLEADLLLSTFADTYLPTMTRDQMAELDRFLDENDWDIYYWATQEPPPNTVSASAESSSSSDAATATPSIATTDTSSASYAGGAEAAISESTPFATSATPTTSHSTHHSAEPVSTGGSIRTGDAGEGKEAAAAAAAASEEPYRTQNVAGEWAQTIGTFKPAYRPVPARWRDSEVLRLLRDHVKARAQEEGGMAFMPALR</sequence>
<evidence type="ECO:0000313" key="1">
    <source>
        <dbReference type="EMBL" id="KAI6089967.1"/>
    </source>
</evidence>
<keyword evidence="2" id="KW-1185">Reference proteome</keyword>
<gene>
    <name evidence="1" type="ORF">F4821DRAFT_230312</name>
</gene>
<protein>
    <submittedName>
        <fullName evidence="1">DUF339-domain-containing protein</fullName>
    </submittedName>
</protein>
<comment type="caution">
    <text evidence="1">The sequence shown here is derived from an EMBL/GenBank/DDBJ whole genome shotgun (WGS) entry which is preliminary data.</text>
</comment>
<proteinExistence type="predicted"/>